<protein>
    <submittedName>
        <fullName evidence="6">Phospholipase A2 inhibitor and Ly6/PLAUR domain-containing protein-like</fullName>
    </submittedName>
</protein>
<keyword evidence="4" id="KW-0732">Signal</keyword>
<evidence type="ECO:0000256" key="2">
    <source>
        <dbReference type="ARBA" id="ARBA00022525"/>
    </source>
</evidence>
<dbReference type="InterPro" id="IPR016054">
    <property type="entry name" value="LY6_UPA_recep-like"/>
</dbReference>
<dbReference type="InterPro" id="IPR045860">
    <property type="entry name" value="Snake_toxin-like_sf"/>
</dbReference>
<dbReference type="EMBL" id="JAOTOJ010000011">
    <property type="protein sequence ID" value="KAK9394461.1"/>
    <property type="molecule type" value="Genomic_DNA"/>
</dbReference>
<organism evidence="6 7">
    <name type="scientific">Crotalus adamanteus</name>
    <name type="common">Eastern diamondback rattlesnake</name>
    <dbReference type="NCBI Taxonomy" id="8729"/>
    <lineage>
        <taxon>Eukaryota</taxon>
        <taxon>Metazoa</taxon>
        <taxon>Chordata</taxon>
        <taxon>Craniata</taxon>
        <taxon>Vertebrata</taxon>
        <taxon>Euteleostomi</taxon>
        <taxon>Lepidosauria</taxon>
        <taxon>Squamata</taxon>
        <taxon>Bifurcata</taxon>
        <taxon>Unidentata</taxon>
        <taxon>Episquamata</taxon>
        <taxon>Toxicofera</taxon>
        <taxon>Serpentes</taxon>
        <taxon>Colubroidea</taxon>
        <taxon>Viperidae</taxon>
        <taxon>Crotalinae</taxon>
        <taxon>Crotalus</taxon>
    </lineage>
</organism>
<dbReference type="CDD" id="cd23571">
    <property type="entry name" value="TFP_LU_ECD_PINLYP_rpt1"/>
    <property type="match status" value="1"/>
</dbReference>
<comment type="caution">
    <text evidence="6">The sequence shown here is derived from an EMBL/GenBank/DDBJ whole genome shotgun (WGS) entry which is preliminary data.</text>
</comment>
<reference evidence="6 7" key="1">
    <citation type="journal article" date="2024" name="Proc. Natl. Acad. Sci. U.S.A.">
        <title>The genetic regulatory architecture and epigenomic basis for age-related changes in rattlesnake venom.</title>
        <authorList>
            <person name="Hogan M.P."/>
            <person name="Holding M.L."/>
            <person name="Nystrom G.S."/>
            <person name="Colston T.J."/>
            <person name="Bartlett D.A."/>
            <person name="Mason A.J."/>
            <person name="Ellsworth S.A."/>
            <person name="Rautsaw R.M."/>
            <person name="Lawrence K.C."/>
            <person name="Strickland J.L."/>
            <person name="He B."/>
            <person name="Fraser P."/>
            <person name="Margres M.J."/>
            <person name="Gilbert D.M."/>
            <person name="Gibbs H.L."/>
            <person name="Parkinson C.L."/>
            <person name="Rokyta D.R."/>
        </authorList>
    </citation>
    <scope>NUCLEOTIDE SEQUENCE [LARGE SCALE GENOMIC DNA]</scope>
    <source>
        <strain evidence="6">DRR0105</strain>
    </source>
</reference>
<keyword evidence="6" id="KW-0593">Phospholipase A2 inhibitor</keyword>
<sequence>MDVLLAFYLFDFLLALGLGLQCERCSSKTSSCTGAPYNCPKSEKACLILTTENIIENDQWFSTYKGCVPTKNCPSLSMSFTFPSKHERRTAKCCYHDFCNKGAVKYNEIYVFAKRGCGTKQACRNKERTFGIPGTMQVSSIIFHFFSILISAGNEVWLTTYKGCSKIKHCVPSPMSFTLPSRRKRSAAKCCRKDLCNSGTVTLPKLGIRPNGMKCPGCISEDPTCKPTELIHCNGWEEYCVHYDMTVEQEGRFYSHAERGCGTKNACLNEARVYGVPGLYKEIIKKSECTPAPKIIGK</sequence>
<keyword evidence="7" id="KW-1185">Reference proteome</keyword>
<evidence type="ECO:0000313" key="6">
    <source>
        <dbReference type="EMBL" id="KAK9394461.1"/>
    </source>
</evidence>
<dbReference type="CDD" id="cd23572">
    <property type="entry name" value="TFP_LU_ECD_PINLYP_rpt2"/>
    <property type="match status" value="1"/>
</dbReference>
<dbReference type="InterPro" id="IPR050918">
    <property type="entry name" value="CNF-like_PLA2_Inhibitor"/>
</dbReference>
<feature type="domain" description="UPAR/Ly6" evidence="5">
    <location>
        <begin position="152"/>
        <end position="198"/>
    </location>
</feature>
<evidence type="ECO:0000259" key="5">
    <source>
        <dbReference type="Pfam" id="PF00021"/>
    </source>
</evidence>
<evidence type="ECO:0000313" key="7">
    <source>
        <dbReference type="Proteomes" id="UP001474421"/>
    </source>
</evidence>
<dbReference type="GO" id="GO:0019834">
    <property type="term" value="F:phospholipase A2 inhibitor activity"/>
    <property type="evidence" value="ECO:0007669"/>
    <property type="project" value="UniProtKB-KW"/>
</dbReference>
<dbReference type="Proteomes" id="UP001474421">
    <property type="component" value="Unassembled WGS sequence"/>
</dbReference>
<feature type="domain" description="UPAR/Ly6" evidence="5">
    <location>
        <begin position="211"/>
        <end position="272"/>
    </location>
</feature>
<dbReference type="AlphaFoldDB" id="A0AAW1AY60"/>
<dbReference type="PANTHER" id="PTHR20914">
    <property type="entry name" value="LY6/PLAUR DOMAIN-CONTAINING PROTEIN 8"/>
    <property type="match status" value="1"/>
</dbReference>
<gene>
    <name evidence="6" type="ORF">NXF25_014989</name>
</gene>
<evidence type="ECO:0000256" key="4">
    <source>
        <dbReference type="SAM" id="SignalP"/>
    </source>
</evidence>
<dbReference type="PANTHER" id="PTHR20914:SF9">
    <property type="entry name" value="COILED, ISOFORM A"/>
    <property type="match status" value="1"/>
</dbReference>
<keyword evidence="3" id="KW-1015">Disulfide bond</keyword>
<dbReference type="Pfam" id="PF00021">
    <property type="entry name" value="UPAR_LY6"/>
    <property type="match status" value="3"/>
</dbReference>
<comment type="subcellular location">
    <subcellularLocation>
        <location evidence="1">Secreted</location>
    </subcellularLocation>
</comment>
<dbReference type="SUPFAM" id="SSF57302">
    <property type="entry name" value="Snake toxin-like"/>
    <property type="match status" value="3"/>
</dbReference>
<proteinExistence type="predicted"/>
<keyword evidence="2" id="KW-0964">Secreted</keyword>
<name>A0AAW1AY60_CROAD</name>
<evidence type="ECO:0000256" key="3">
    <source>
        <dbReference type="ARBA" id="ARBA00023157"/>
    </source>
</evidence>
<evidence type="ECO:0000256" key="1">
    <source>
        <dbReference type="ARBA" id="ARBA00004613"/>
    </source>
</evidence>
<feature type="chain" id="PRO_5043418615" evidence="4">
    <location>
        <begin position="20"/>
        <end position="298"/>
    </location>
</feature>
<dbReference type="GO" id="GO:0005576">
    <property type="term" value="C:extracellular region"/>
    <property type="evidence" value="ECO:0007669"/>
    <property type="project" value="UniProtKB-SubCell"/>
</dbReference>
<feature type="domain" description="UPAR/Ly6" evidence="5">
    <location>
        <begin position="19"/>
        <end position="101"/>
    </location>
</feature>
<feature type="signal peptide" evidence="4">
    <location>
        <begin position="1"/>
        <end position="19"/>
    </location>
</feature>
<accession>A0AAW1AY60</accession>
<dbReference type="Gene3D" id="2.10.60.10">
    <property type="entry name" value="CD59"/>
    <property type="match status" value="3"/>
</dbReference>